<sequence length="140" mass="16101">MSEYKFKGYGWSELAECWGLEIKEQPFTASTSDGEMVNLGTIPEKIEKVYQINGTTMKVSLTDVEEVQAEKIKQFIWSNLGNGGFKHPQIRTDILDFLKALIIESKELDYNTPVYEGLLKIDDDHTLATWITFNLEMLWT</sequence>
<comment type="caution">
    <text evidence="1">The sequence shown here is derived from an EMBL/GenBank/DDBJ whole genome shotgun (WGS) entry which is preliminary data.</text>
</comment>
<keyword evidence="2" id="KW-1185">Reference proteome</keyword>
<proteinExistence type="predicted"/>
<dbReference type="Proteomes" id="UP001271648">
    <property type="component" value="Unassembled WGS sequence"/>
</dbReference>
<evidence type="ECO:0000313" key="2">
    <source>
        <dbReference type="Proteomes" id="UP001271648"/>
    </source>
</evidence>
<organism evidence="1 2">
    <name type="scientific">Sporosarcina thermotolerans</name>
    <dbReference type="NCBI Taxonomy" id="633404"/>
    <lineage>
        <taxon>Bacteria</taxon>
        <taxon>Bacillati</taxon>
        <taxon>Bacillota</taxon>
        <taxon>Bacilli</taxon>
        <taxon>Bacillales</taxon>
        <taxon>Caryophanaceae</taxon>
        <taxon>Sporosarcina</taxon>
    </lineage>
</organism>
<accession>A0AAW9A4D0</accession>
<gene>
    <name evidence="1" type="ORF">QTL97_02835</name>
</gene>
<dbReference type="RefSeq" id="WP_283731609.1">
    <property type="nucleotide sequence ID" value="NZ_CP125968.1"/>
</dbReference>
<protein>
    <submittedName>
        <fullName evidence="1">Uncharacterized protein</fullName>
    </submittedName>
</protein>
<evidence type="ECO:0000313" key="1">
    <source>
        <dbReference type="EMBL" id="MDW0115877.1"/>
    </source>
</evidence>
<name>A0AAW9A4D0_9BACL</name>
<dbReference type="EMBL" id="JAUBDJ010000001">
    <property type="protein sequence ID" value="MDW0115877.1"/>
    <property type="molecule type" value="Genomic_DNA"/>
</dbReference>
<dbReference type="AlphaFoldDB" id="A0AAW9A4D0"/>
<reference evidence="1 2" key="1">
    <citation type="submission" date="2023-06" db="EMBL/GenBank/DDBJ databases">
        <title>Sporosarcina sp. nov., isolated from Korean traditional fermented seafood 'Jeotgal'.</title>
        <authorList>
            <person name="Yang A.I."/>
            <person name="Shin N.-R."/>
        </authorList>
    </citation>
    <scope>NUCLEOTIDE SEQUENCE [LARGE SCALE GENOMIC DNA]</scope>
    <source>
        <strain evidence="1 2">KCTC43456</strain>
    </source>
</reference>